<proteinExistence type="inferred from homology"/>
<organism evidence="8 9">
    <name type="scientific">Jeotgalibacillus marinus</name>
    <dbReference type="NCBI Taxonomy" id="86667"/>
    <lineage>
        <taxon>Bacteria</taxon>
        <taxon>Bacillati</taxon>
        <taxon>Bacillota</taxon>
        <taxon>Bacilli</taxon>
        <taxon>Bacillales</taxon>
        <taxon>Caryophanaceae</taxon>
        <taxon>Jeotgalibacillus</taxon>
    </lineage>
</organism>
<evidence type="ECO:0000313" key="9">
    <source>
        <dbReference type="Proteomes" id="UP001556040"/>
    </source>
</evidence>
<evidence type="ECO:0000256" key="6">
    <source>
        <dbReference type="RuleBase" id="RU003942"/>
    </source>
</evidence>
<comment type="caution">
    <text evidence="8">The sequence shown here is derived from an EMBL/GenBank/DDBJ whole genome shotgun (WGS) entry which is preliminary data.</text>
</comment>
<evidence type="ECO:0000256" key="5">
    <source>
        <dbReference type="ARBA" id="ARBA00023136"/>
    </source>
</evidence>
<dbReference type="RefSeq" id="WP_367780533.1">
    <property type="nucleotide sequence ID" value="NZ_JBFMIA010000021.1"/>
</dbReference>
<keyword evidence="3 6" id="KW-0812">Transmembrane</keyword>
<dbReference type="EMBL" id="JBFMIA010000021">
    <property type="protein sequence ID" value="MEW9503044.1"/>
    <property type="molecule type" value="Genomic_DNA"/>
</dbReference>
<evidence type="ECO:0000256" key="2">
    <source>
        <dbReference type="ARBA" id="ARBA00022475"/>
    </source>
</evidence>
<name>A0ABV3Q853_9BACL</name>
<protein>
    <submittedName>
        <fullName evidence="8">Multidrug efflux SMR transporter</fullName>
    </submittedName>
</protein>
<dbReference type="InterPro" id="IPR045324">
    <property type="entry name" value="Small_multidrug_res"/>
</dbReference>
<feature type="transmembrane region" description="Helical" evidence="7">
    <location>
        <begin position="27"/>
        <end position="46"/>
    </location>
</feature>
<comment type="subcellular location">
    <subcellularLocation>
        <location evidence="1 6">Cell membrane</location>
        <topology evidence="1 6">Multi-pass membrane protein</topology>
    </subcellularLocation>
</comment>
<reference evidence="8 9" key="1">
    <citation type="journal article" date="1979" name="Int. J. Syst. Evol. Microbiol.">
        <title>Bacillus globisporus subsp. marinus subsp. nov.</title>
        <authorList>
            <person name="Liu H."/>
        </authorList>
    </citation>
    <scope>NUCLEOTIDE SEQUENCE [LARGE SCALE GENOMIC DNA]</scope>
    <source>
        <strain evidence="8 9">DSM 1297</strain>
    </source>
</reference>
<dbReference type="InterPro" id="IPR000390">
    <property type="entry name" value="Small_drug/metabolite_transptr"/>
</dbReference>
<evidence type="ECO:0000256" key="1">
    <source>
        <dbReference type="ARBA" id="ARBA00004651"/>
    </source>
</evidence>
<dbReference type="PANTHER" id="PTHR30561:SF21">
    <property type="entry name" value="MOLECULAR CHAPERONE"/>
    <property type="match status" value="1"/>
</dbReference>
<keyword evidence="2" id="KW-1003">Cell membrane</keyword>
<dbReference type="Pfam" id="PF00893">
    <property type="entry name" value="Multi_Drug_Res"/>
    <property type="match status" value="1"/>
</dbReference>
<comment type="similarity">
    <text evidence="6">Belongs to the drug/metabolite transporter (DMT) superfamily. Small multidrug resistance (SMR) (TC 2.A.7.1) family.</text>
</comment>
<dbReference type="Gene3D" id="1.10.3730.20">
    <property type="match status" value="1"/>
</dbReference>
<gene>
    <name evidence="8" type="ORF">AB1471_14730</name>
</gene>
<evidence type="ECO:0000256" key="3">
    <source>
        <dbReference type="ARBA" id="ARBA00022692"/>
    </source>
</evidence>
<evidence type="ECO:0000256" key="7">
    <source>
        <dbReference type="SAM" id="Phobius"/>
    </source>
</evidence>
<evidence type="ECO:0000313" key="8">
    <source>
        <dbReference type="EMBL" id="MEW9503044.1"/>
    </source>
</evidence>
<dbReference type="InterPro" id="IPR037185">
    <property type="entry name" value="EmrE-like"/>
</dbReference>
<keyword evidence="9" id="KW-1185">Reference proteome</keyword>
<keyword evidence="4 7" id="KW-1133">Transmembrane helix</keyword>
<sequence>MAWLYLIVAGITEIVWALGLKFAEGFTQLFPSIITIIFIIISFFLFSKAIKKIPVGTAYAVFTGIGAAGTAIIGMIALGEVVNVGKVFFLLLLISGILGLKLMDSSSEEKVSEH</sequence>
<feature type="transmembrane region" description="Helical" evidence="7">
    <location>
        <begin position="58"/>
        <end position="78"/>
    </location>
</feature>
<feature type="transmembrane region" description="Helical" evidence="7">
    <location>
        <begin position="84"/>
        <end position="103"/>
    </location>
</feature>
<dbReference type="SUPFAM" id="SSF103481">
    <property type="entry name" value="Multidrug resistance efflux transporter EmrE"/>
    <property type="match status" value="1"/>
</dbReference>
<accession>A0ABV3Q853</accession>
<keyword evidence="5 7" id="KW-0472">Membrane</keyword>
<dbReference type="PANTHER" id="PTHR30561">
    <property type="entry name" value="SMR FAMILY PROTON-DEPENDENT DRUG EFFLUX TRANSPORTER SUGE"/>
    <property type="match status" value="1"/>
</dbReference>
<dbReference type="Proteomes" id="UP001556040">
    <property type="component" value="Unassembled WGS sequence"/>
</dbReference>
<evidence type="ECO:0000256" key="4">
    <source>
        <dbReference type="ARBA" id="ARBA00022989"/>
    </source>
</evidence>